<evidence type="ECO:0000313" key="3">
    <source>
        <dbReference type="Proteomes" id="UP000009235"/>
    </source>
</evidence>
<dbReference type="HOGENOM" id="CLU_050994_2_0_11"/>
<accession>F6EG96</accession>
<dbReference type="STRING" id="443218.AS9A_1369"/>
<feature type="region of interest" description="Disordered" evidence="1">
    <location>
        <begin position="1"/>
        <end position="22"/>
    </location>
</feature>
<dbReference type="AlphaFoldDB" id="F6EG96"/>
<gene>
    <name evidence="2" type="ordered locus">AS9A_1369</name>
</gene>
<proteinExistence type="predicted"/>
<protein>
    <submittedName>
        <fullName evidence="2">Uncharacterized protein</fullName>
    </submittedName>
</protein>
<dbReference type="KEGG" id="asd:AS9A_1369"/>
<dbReference type="eggNOG" id="ENOG502Z9YC">
    <property type="taxonomic scope" value="Bacteria"/>
</dbReference>
<evidence type="ECO:0000313" key="2">
    <source>
        <dbReference type="EMBL" id="AEF39821.1"/>
    </source>
</evidence>
<feature type="compositionally biased region" description="Acidic residues" evidence="1">
    <location>
        <begin position="11"/>
        <end position="20"/>
    </location>
</feature>
<keyword evidence="3" id="KW-1185">Reference proteome</keyword>
<dbReference type="Proteomes" id="UP000009235">
    <property type="component" value="Chromosome"/>
</dbReference>
<name>F6EG96_HOYSD</name>
<reference evidence="2 3" key="1">
    <citation type="journal article" date="2011" name="J. Bacteriol.">
        <title>Complete genome sequence of Amycolicicoccus subflavus DQS3-9A1T, an actinomycete isolated from crude oil-polluted soil.</title>
        <authorList>
            <person name="Cai M."/>
            <person name="Chen W.M."/>
            <person name="Nie Y."/>
            <person name="Chi C.Q."/>
            <person name="Wang Y.N."/>
            <person name="Tang Y.Q."/>
            <person name="Li G.Y."/>
            <person name="Wu X.L."/>
        </authorList>
    </citation>
    <scope>NUCLEOTIDE SEQUENCE [LARGE SCALE GENOMIC DNA]</scope>
    <source>
        <strain evidence="3">DSM 45089 / DQS3-9A1</strain>
    </source>
</reference>
<dbReference type="EMBL" id="CP002786">
    <property type="protein sequence ID" value="AEF39821.1"/>
    <property type="molecule type" value="Genomic_DNA"/>
</dbReference>
<evidence type="ECO:0000256" key="1">
    <source>
        <dbReference type="SAM" id="MobiDB-lite"/>
    </source>
</evidence>
<sequence length="288" mass="30669">MAAACASEPETIADEAEDIPSEFTVPVPGLEISLVEPGAEPRQTLAPSLSVGDSHSTVVTVRSELFQQLGDDPESDFGLPPVTLPLDTEVEAADGGEWSVALTLGRPESPDNVVNSALAAAEGSSAGMTIRADGSVSELRISPNAESSDIARSAVEQALFQAVYGMIAFPQEPVGEGAQWTIDQPIESQMEIVQRTTVTVREMSGTTLLLDLAVEQRPRLPYLDVPGEGRVAVDEFTGEGTGSLRVDLERPLPTEGGFEMYGTQQYSDPDTGYVVRQRTSMATEWDSP</sequence>
<organism evidence="2 3">
    <name type="scientific">Hoyosella subflava (strain DSM 45089 / JCM 17490 / NBRC 109087 / DQS3-9A1)</name>
    <name type="common">Amycolicicoccus subflavus</name>
    <dbReference type="NCBI Taxonomy" id="443218"/>
    <lineage>
        <taxon>Bacteria</taxon>
        <taxon>Bacillati</taxon>
        <taxon>Actinomycetota</taxon>
        <taxon>Actinomycetes</taxon>
        <taxon>Mycobacteriales</taxon>
        <taxon>Hoyosellaceae</taxon>
        <taxon>Hoyosella</taxon>
    </lineage>
</organism>